<dbReference type="InterPro" id="IPR041588">
    <property type="entry name" value="Integrase_H2C2"/>
</dbReference>
<protein>
    <recommendedName>
        <fullName evidence="2">Integrase zinc-binding domain-containing protein</fullName>
    </recommendedName>
</protein>
<evidence type="ECO:0000313" key="4">
    <source>
        <dbReference type="Proteomes" id="UP001153954"/>
    </source>
</evidence>
<dbReference type="PANTHER" id="PTHR47331">
    <property type="entry name" value="PHD-TYPE DOMAIN-CONTAINING PROTEIN"/>
    <property type="match status" value="1"/>
</dbReference>
<evidence type="ECO:0000256" key="1">
    <source>
        <dbReference type="SAM" id="MobiDB-lite"/>
    </source>
</evidence>
<accession>A0AAU9TRM3</accession>
<dbReference type="Pfam" id="PF17921">
    <property type="entry name" value="Integrase_H2C2"/>
    <property type="match status" value="1"/>
</dbReference>
<reference evidence="3" key="1">
    <citation type="submission" date="2022-03" db="EMBL/GenBank/DDBJ databases">
        <authorList>
            <person name="Tunstrom K."/>
        </authorList>
    </citation>
    <scope>NUCLEOTIDE SEQUENCE</scope>
</reference>
<feature type="compositionally biased region" description="Basic and acidic residues" evidence="1">
    <location>
        <begin position="598"/>
        <end position="615"/>
    </location>
</feature>
<keyword evidence="4" id="KW-1185">Reference proteome</keyword>
<feature type="region of interest" description="Disordered" evidence="1">
    <location>
        <begin position="14"/>
        <end position="84"/>
    </location>
</feature>
<evidence type="ECO:0000313" key="3">
    <source>
        <dbReference type="EMBL" id="CAH2088119.1"/>
    </source>
</evidence>
<sequence>MITLTKKVLPVDVTENDLGDSPVPIPSDGQNFHLNNQSENTDTGNTEAASFQSNEENVINRRSDLMTSQATNQVKTRRSGADGFQLNAQTQAEPLLEDTNSQSNDLATVGCSEQDWFQLDVVSDAAPPESVSFQSNDHTKLISTIADISPLPKSSQMKCVNHNKGKFRILNASPDVAQFKTFDFDFEITYLFYLFIVCDGMRKDVCVFMFILWQVEALEKLEEAFSQNHLEIIKQATVEQSKELKYFKDDMQDMFQELFIQYKATLKEYIVLATPHTATSSMDTRENSLATSKLNNSEVHLPRIQLPHFSGKYTEWQSFYDMFLSLIHENNTLSPVQKLHYLKSSLSGEPEMLLRNFPTTSANYKEAWEQLSKRYNNKKYNCNAIMKTLFGQKLVQHESTNALKHLLDTTTSCLKALNNLNISTDQWDPVIIHLVVSKLDNESLRQWETYVSSASDELPKWSHLEQFIETRFRTLELLETGAQKSKNMIQARSSHQPVKAKSFHSALEVKKTSPEPTCAMCNGPHFVYYCVQFKKQPILKRQNIAQVKRLCFNCLAPTHSVNKCPQNTSCRKCAKKHHTLLHFEKEDKEAYHTLRQNEQNKGESEQRDRETTSETNIREDELLKKFWEIENEPNSIEKRLTEEEKLCEKLYEETTLRREDGKFVVRLPFKTIDPQCQYGQSYDIAINKLLSLEKRLSKNPTLSNEYHRVLEEYTTLNHMKQTIAVLEKDKFPVAAHITKNDYYVDDLMTGCETETEALQIYEEMTELMNTGGFELQKWSSSNQRFVNYIEQNKVSTVKSLTIESDGMMKVLGIKWNRLTDNFEYVVNLINTKEPITKRTILSEIARLYDPIGWISPVVITAKIFIQKLWKERLEWDDELPKKLLLEWLHYKDELRNIKNILIPRWLCCTKKCKLELHAFSDASHMAYAAVVYLRVIDEHNKVYVNLVTAKTKVAPIEKEVSIPRLELCGATLAAKLLHEVSQVMKIPKSDMFAWTDSTVVLAWLRGPVNRWVTYVSNRVSHILTIMNVEQWGYVPTNVNPADCASRGLKPMALNNYDLWWHGPDFLSEFIVKIKKPDVIDTNEEERVKSFVVMKKQVNFEWMKFSELNNLLRVISLCRRFLEIRLPPEKRKAFSKFVTSDEIEQSLKLCIKQVQEYEFEEEIQSLKTKGCVAKRSMLYTLCPFLDKNGIIRVGGRLSQSEVSYDQKHPIILPAKNHLSQLIVANAHLKTLHGGPQLMMSYLRSKYWILRAREMVKKHYRSCVICLRYSKAAATQLMGQLPEARVKPSRPFKTSGVDYAGPINIRFSPGRGAKSYKGYICLFVCMVTRAIHLEAVSDLTAKGFIAAFRRFTSRRGHCSDLYSDNGTNFVGADAMLRNMFRGAKSELSNEIANLLTLESTNWHFIPQVHLILEGYGRRVYDVLKLI</sequence>
<gene>
    <name evidence="3" type="ORF">EEDITHA_LOCUS4309</name>
</gene>
<dbReference type="Pfam" id="PF03564">
    <property type="entry name" value="DUF1759"/>
    <property type="match status" value="1"/>
</dbReference>
<dbReference type="Proteomes" id="UP001153954">
    <property type="component" value="Unassembled WGS sequence"/>
</dbReference>
<dbReference type="Pfam" id="PF05380">
    <property type="entry name" value="Peptidase_A17"/>
    <property type="match status" value="1"/>
</dbReference>
<dbReference type="SUPFAM" id="SSF56672">
    <property type="entry name" value="DNA/RNA polymerases"/>
    <property type="match status" value="1"/>
</dbReference>
<dbReference type="InterPro" id="IPR036397">
    <property type="entry name" value="RNaseH_sf"/>
</dbReference>
<feature type="domain" description="Integrase zinc-binding" evidence="2">
    <location>
        <begin position="1216"/>
        <end position="1268"/>
    </location>
</feature>
<dbReference type="InterPro" id="IPR012337">
    <property type="entry name" value="RNaseH-like_sf"/>
</dbReference>
<feature type="region of interest" description="Disordered" evidence="1">
    <location>
        <begin position="595"/>
        <end position="615"/>
    </location>
</feature>
<name>A0AAU9TRM3_EUPED</name>
<feature type="compositionally biased region" description="Polar residues" evidence="1">
    <location>
        <begin position="28"/>
        <end position="57"/>
    </location>
</feature>
<dbReference type="PANTHER" id="PTHR47331:SF4">
    <property type="entry name" value="PEPTIDASE S1 DOMAIN-CONTAINING PROTEIN"/>
    <property type="match status" value="1"/>
</dbReference>
<proteinExistence type="predicted"/>
<dbReference type="GO" id="GO:0071897">
    <property type="term" value="P:DNA biosynthetic process"/>
    <property type="evidence" value="ECO:0007669"/>
    <property type="project" value="UniProtKB-ARBA"/>
</dbReference>
<dbReference type="GO" id="GO:0042575">
    <property type="term" value="C:DNA polymerase complex"/>
    <property type="evidence" value="ECO:0007669"/>
    <property type="project" value="UniProtKB-ARBA"/>
</dbReference>
<dbReference type="InterPro" id="IPR043502">
    <property type="entry name" value="DNA/RNA_pol_sf"/>
</dbReference>
<dbReference type="InterPro" id="IPR008042">
    <property type="entry name" value="Retrotrans_Pao"/>
</dbReference>
<dbReference type="EMBL" id="CAKOGL010000007">
    <property type="protein sequence ID" value="CAH2088119.1"/>
    <property type="molecule type" value="Genomic_DNA"/>
</dbReference>
<comment type="caution">
    <text evidence="3">The sequence shown here is derived from an EMBL/GenBank/DDBJ whole genome shotgun (WGS) entry which is preliminary data.</text>
</comment>
<dbReference type="SUPFAM" id="SSF53098">
    <property type="entry name" value="Ribonuclease H-like"/>
    <property type="match status" value="1"/>
</dbReference>
<dbReference type="InterPro" id="IPR005312">
    <property type="entry name" value="DUF1759"/>
</dbReference>
<dbReference type="Gene3D" id="1.10.340.70">
    <property type="match status" value="1"/>
</dbReference>
<dbReference type="GO" id="GO:0003676">
    <property type="term" value="F:nucleic acid binding"/>
    <property type="evidence" value="ECO:0007669"/>
    <property type="project" value="InterPro"/>
</dbReference>
<evidence type="ECO:0000259" key="2">
    <source>
        <dbReference type="Pfam" id="PF17921"/>
    </source>
</evidence>
<feature type="compositionally biased region" description="Polar residues" evidence="1">
    <location>
        <begin position="65"/>
        <end position="74"/>
    </location>
</feature>
<organism evidence="3 4">
    <name type="scientific">Euphydryas editha</name>
    <name type="common">Edith's checkerspot</name>
    <dbReference type="NCBI Taxonomy" id="104508"/>
    <lineage>
        <taxon>Eukaryota</taxon>
        <taxon>Metazoa</taxon>
        <taxon>Ecdysozoa</taxon>
        <taxon>Arthropoda</taxon>
        <taxon>Hexapoda</taxon>
        <taxon>Insecta</taxon>
        <taxon>Pterygota</taxon>
        <taxon>Neoptera</taxon>
        <taxon>Endopterygota</taxon>
        <taxon>Lepidoptera</taxon>
        <taxon>Glossata</taxon>
        <taxon>Ditrysia</taxon>
        <taxon>Papilionoidea</taxon>
        <taxon>Nymphalidae</taxon>
        <taxon>Nymphalinae</taxon>
        <taxon>Euphydryas</taxon>
    </lineage>
</organism>
<dbReference type="Gene3D" id="3.30.420.10">
    <property type="entry name" value="Ribonuclease H-like superfamily/Ribonuclease H"/>
    <property type="match status" value="1"/>
</dbReference>